<gene>
    <name evidence="1" type="ORF">K1T71_010128</name>
</gene>
<evidence type="ECO:0000313" key="1">
    <source>
        <dbReference type="EMBL" id="KAJ0173982.1"/>
    </source>
</evidence>
<evidence type="ECO:0000313" key="2">
    <source>
        <dbReference type="Proteomes" id="UP000824533"/>
    </source>
</evidence>
<name>A0ACC1CRW1_9NEOP</name>
<organism evidence="1 2">
    <name type="scientific">Dendrolimus kikuchii</name>
    <dbReference type="NCBI Taxonomy" id="765133"/>
    <lineage>
        <taxon>Eukaryota</taxon>
        <taxon>Metazoa</taxon>
        <taxon>Ecdysozoa</taxon>
        <taxon>Arthropoda</taxon>
        <taxon>Hexapoda</taxon>
        <taxon>Insecta</taxon>
        <taxon>Pterygota</taxon>
        <taxon>Neoptera</taxon>
        <taxon>Endopterygota</taxon>
        <taxon>Lepidoptera</taxon>
        <taxon>Glossata</taxon>
        <taxon>Ditrysia</taxon>
        <taxon>Bombycoidea</taxon>
        <taxon>Lasiocampidae</taxon>
        <taxon>Dendrolimus</taxon>
    </lineage>
</organism>
<reference evidence="1 2" key="1">
    <citation type="journal article" date="2021" name="Front. Genet.">
        <title>Chromosome-Level Genome Assembly Reveals Significant Gene Expansion in the Toll and IMD Signaling Pathways of Dendrolimus kikuchii.</title>
        <authorList>
            <person name="Zhou J."/>
            <person name="Wu P."/>
            <person name="Xiong Z."/>
            <person name="Liu N."/>
            <person name="Zhao N."/>
            <person name="Ji M."/>
            <person name="Qiu Y."/>
            <person name="Yang B."/>
        </authorList>
    </citation>
    <scope>NUCLEOTIDE SEQUENCE [LARGE SCALE GENOMIC DNA]</scope>
    <source>
        <strain evidence="1">Ann1</strain>
    </source>
</reference>
<dbReference type="EMBL" id="CM034404">
    <property type="protein sequence ID" value="KAJ0173982.1"/>
    <property type="molecule type" value="Genomic_DNA"/>
</dbReference>
<keyword evidence="2" id="KW-1185">Reference proteome</keyword>
<comment type="caution">
    <text evidence="1">The sequence shown here is derived from an EMBL/GenBank/DDBJ whole genome shotgun (WGS) entry which is preliminary data.</text>
</comment>
<sequence length="262" mass="31301">MYFVFVISFYTILNFKVIAKHNDGSDTSVDMGSITIEDRIFNSSLEENVEVEEFKRNCESDKLRVFSNCDETTTKPTTVVTRILTRTKNVLRRNGPFYNFLVNICQVLLTHFSNRKIPLYFNVLSDALKNMGSGYIMKREIKRFRRRLKRISEYHGNLLKEEVQKFLKIITSGRPKNDEFFDIMNSLYTNYEDNKFDDYIYILKKFGKGRSSRIRYETEEVFEKWVKRIFYRQTENVQRNIRIKFGEALIEYKESNLTEEAD</sequence>
<proteinExistence type="predicted"/>
<dbReference type="Proteomes" id="UP000824533">
    <property type="component" value="Linkage Group LG18"/>
</dbReference>
<protein>
    <submittedName>
        <fullName evidence="1">Uncharacterized protein</fullName>
    </submittedName>
</protein>
<accession>A0ACC1CRW1</accession>